<accession>A0A9P6TZG0</accession>
<dbReference type="Gene3D" id="3.80.10.10">
    <property type="entry name" value="Ribonuclease Inhibitor"/>
    <property type="match status" value="1"/>
</dbReference>
<protein>
    <submittedName>
        <fullName evidence="1">Uncharacterized protein</fullName>
    </submittedName>
</protein>
<evidence type="ECO:0000313" key="1">
    <source>
        <dbReference type="EMBL" id="KAG0253147.1"/>
    </source>
</evidence>
<gene>
    <name evidence="1" type="ORF">DFQ27_007640</name>
</gene>
<dbReference type="SUPFAM" id="SSF52047">
    <property type="entry name" value="RNI-like"/>
    <property type="match status" value="1"/>
</dbReference>
<dbReference type="Proteomes" id="UP000807716">
    <property type="component" value="Unassembled WGS sequence"/>
</dbReference>
<dbReference type="InterPro" id="IPR032675">
    <property type="entry name" value="LRR_dom_sf"/>
</dbReference>
<sequence length="226" mass="25923">MHCLRRLDLQQVVVTDNHLTLLVQLHPAIEEVDISFSPGLSSEVVWAFLCQARKLKRFEADRATLKIPQVLLDHVAKHSFATTANGSEGQKADMELPWWACRDLETLMIEFDIAMGSALGSRAMFAMLSRLPKLRYLRLANTNIVLSAAGGIRQLATLRRLKYFVLDTAVYDDLRREDVDWMLEHWPVLKWLHLSRRSIHQLAAIKGWAEECGRYDVVRLFSTIPD</sequence>
<dbReference type="OrthoDB" id="2347616at2759"/>
<comment type="caution">
    <text evidence="1">The sequence shown here is derived from an EMBL/GenBank/DDBJ whole genome shotgun (WGS) entry which is preliminary data.</text>
</comment>
<keyword evidence="2" id="KW-1185">Reference proteome</keyword>
<reference evidence="1" key="1">
    <citation type="journal article" date="2020" name="Fungal Divers.">
        <title>Resolving the Mortierellaceae phylogeny through synthesis of multi-gene phylogenetics and phylogenomics.</title>
        <authorList>
            <person name="Vandepol N."/>
            <person name="Liber J."/>
            <person name="Desiro A."/>
            <person name="Na H."/>
            <person name="Kennedy M."/>
            <person name="Barry K."/>
            <person name="Grigoriev I.V."/>
            <person name="Miller A.N."/>
            <person name="O'Donnell K."/>
            <person name="Stajich J.E."/>
            <person name="Bonito G."/>
        </authorList>
    </citation>
    <scope>NUCLEOTIDE SEQUENCE</scope>
    <source>
        <strain evidence="1">BC1065</strain>
    </source>
</reference>
<evidence type="ECO:0000313" key="2">
    <source>
        <dbReference type="Proteomes" id="UP000807716"/>
    </source>
</evidence>
<organism evidence="1 2">
    <name type="scientific">Actinomortierella ambigua</name>
    <dbReference type="NCBI Taxonomy" id="1343610"/>
    <lineage>
        <taxon>Eukaryota</taxon>
        <taxon>Fungi</taxon>
        <taxon>Fungi incertae sedis</taxon>
        <taxon>Mucoromycota</taxon>
        <taxon>Mortierellomycotina</taxon>
        <taxon>Mortierellomycetes</taxon>
        <taxon>Mortierellales</taxon>
        <taxon>Mortierellaceae</taxon>
        <taxon>Actinomortierella</taxon>
    </lineage>
</organism>
<dbReference type="AlphaFoldDB" id="A0A9P6TZG0"/>
<dbReference type="EMBL" id="JAAAJB010000605">
    <property type="protein sequence ID" value="KAG0253147.1"/>
    <property type="molecule type" value="Genomic_DNA"/>
</dbReference>
<proteinExistence type="predicted"/>
<name>A0A9P6TZG0_9FUNG</name>